<dbReference type="Gene3D" id="1.10.10.10">
    <property type="entry name" value="Winged helix-like DNA-binding domain superfamily/Winged helix DNA-binding domain"/>
    <property type="match status" value="1"/>
</dbReference>
<gene>
    <name evidence="5" type="ORF">RM780_13570</name>
</gene>
<feature type="domain" description="HTH gntR-type" evidence="4">
    <location>
        <begin position="21"/>
        <end position="88"/>
    </location>
</feature>
<keyword evidence="2" id="KW-0238">DNA-binding</keyword>
<dbReference type="RefSeq" id="WP_311630942.1">
    <property type="nucleotide sequence ID" value="NZ_JAVREN010000017.1"/>
</dbReference>
<dbReference type="PRINTS" id="PR00035">
    <property type="entry name" value="HTHGNTR"/>
</dbReference>
<dbReference type="SMART" id="SM00895">
    <property type="entry name" value="FCD"/>
    <property type="match status" value="1"/>
</dbReference>
<evidence type="ECO:0000313" key="5">
    <source>
        <dbReference type="EMBL" id="MDT0307987.1"/>
    </source>
</evidence>
<evidence type="ECO:0000313" key="6">
    <source>
        <dbReference type="Proteomes" id="UP001183388"/>
    </source>
</evidence>
<dbReference type="PANTHER" id="PTHR43537:SF24">
    <property type="entry name" value="GLUCONATE OPERON TRANSCRIPTIONAL REPRESSOR"/>
    <property type="match status" value="1"/>
</dbReference>
<dbReference type="Pfam" id="PF07729">
    <property type="entry name" value="FCD"/>
    <property type="match status" value="1"/>
</dbReference>
<evidence type="ECO:0000256" key="3">
    <source>
        <dbReference type="ARBA" id="ARBA00023163"/>
    </source>
</evidence>
<accession>A0ABU2L9I0</accession>
<evidence type="ECO:0000256" key="2">
    <source>
        <dbReference type="ARBA" id="ARBA00023125"/>
    </source>
</evidence>
<dbReference type="InterPro" id="IPR000524">
    <property type="entry name" value="Tscrpt_reg_HTH_GntR"/>
</dbReference>
<evidence type="ECO:0000256" key="1">
    <source>
        <dbReference type="ARBA" id="ARBA00023015"/>
    </source>
</evidence>
<dbReference type="Pfam" id="PF00392">
    <property type="entry name" value="GntR"/>
    <property type="match status" value="1"/>
</dbReference>
<protein>
    <submittedName>
        <fullName evidence="5">GntR family transcriptional regulator</fullName>
    </submittedName>
</protein>
<keyword evidence="3" id="KW-0804">Transcription</keyword>
<dbReference type="EMBL" id="JAVREN010000017">
    <property type="protein sequence ID" value="MDT0307987.1"/>
    <property type="molecule type" value="Genomic_DNA"/>
</dbReference>
<dbReference type="InterPro" id="IPR036390">
    <property type="entry name" value="WH_DNA-bd_sf"/>
</dbReference>
<reference evidence="6" key="1">
    <citation type="submission" date="2023-07" db="EMBL/GenBank/DDBJ databases">
        <title>30 novel species of actinomycetes from the DSMZ collection.</title>
        <authorList>
            <person name="Nouioui I."/>
        </authorList>
    </citation>
    <scope>NUCLEOTIDE SEQUENCE [LARGE SCALE GENOMIC DNA]</scope>
    <source>
        <strain evidence="6">DSM 44917</strain>
    </source>
</reference>
<name>A0ABU2L9I0_9ACTN</name>
<proteinExistence type="predicted"/>
<evidence type="ECO:0000259" key="4">
    <source>
        <dbReference type="PROSITE" id="PS50949"/>
    </source>
</evidence>
<keyword evidence="1" id="KW-0805">Transcription regulation</keyword>
<comment type="caution">
    <text evidence="5">The sequence shown here is derived from an EMBL/GenBank/DDBJ whole genome shotgun (WGS) entry which is preliminary data.</text>
</comment>
<dbReference type="InterPro" id="IPR011711">
    <property type="entry name" value="GntR_C"/>
</dbReference>
<dbReference type="Proteomes" id="UP001183388">
    <property type="component" value="Unassembled WGS sequence"/>
</dbReference>
<dbReference type="SUPFAM" id="SSF46785">
    <property type="entry name" value="Winged helix' DNA-binding domain"/>
    <property type="match status" value="1"/>
</dbReference>
<dbReference type="PROSITE" id="PS50949">
    <property type="entry name" value="HTH_GNTR"/>
    <property type="match status" value="1"/>
</dbReference>
<dbReference type="CDD" id="cd07377">
    <property type="entry name" value="WHTH_GntR"/>
    <property type="match status" value="1"/>
</dbReference>
<organism evidence="5 6">
    <name type="scientific">Streptomyces boetiae</name>
    <dbReference type="NCBI Taxonomy" id="3075541"/>
    <lineage>
        <taxon>Bacteria</taxon>
        <taxon>Bacillati</taxon>
        <taxon>Actinomycetota</taxon>
        <taxon>Actinomycetes</taxon>
        <taxon>Kitasatosporales</taxon>
        <taxon>Streptomycetaceae</taxon>
        <taxon>Streptomyces</taxon>
    </lineage>
</organism>
<dbReference type="InterPro" id="IPR008920">
    <property type="entry name" value="TF_FadR/GntR_C"/>
</dbReference>
<dbReference type="SUPFAM" id="SSF48008">
    <property type="entry name" value="GntR ligand-binding domain-like"/>
    <property type="match status" value="1"/>
</dbReference>
<dbReference type="SMART" id="SM00345">
    <property type="entry name" value="HTH_GNTR"/>
    <property type="match status" value="1"/>
</dbReference>
<sequence>MNAPANASGPAADRAGRASADAVIARLYTQLRDEIIDGRLAPGETLSQVQLARRLGASRTPLREALRLLEREGLIDSEFNRRVRVAGLSAAELEEIYASRLVLESLAVRLSVERFTAEDIDFLRARLEAMRQGAAAQDYERWKIPHRAFHARLRRGAGARLTRQLETLSDHAERYRHLYTVEAPRAWDAGLVEHGAIVEACRGGDAEAAADAVGRHLAHVALSTVALVQPDYDPAAIRQALKMVLRRQER</sequence>
<keyword evidence="6" id="KW-1185">Reference proteome</keyword>
<dbReference type="Gene3D" id="1.20.120.530">
    <property type="entry name" value="GntR ligand-binding domain-like"/>
    <property type="match status" value="1"/>
</dbReference>
<dbReference type="PANTHER" id="PTHR43537">
    <property type="entry name" value="TRANSCRIPTIONAL REGULATOR, GNTR FAMILY"/>
    <property type="match status" value="1"/>
</dbReference>
<dbReference type="InterPro" id="IPR036388">
    <property type="entry name" value="WH-like_DNA-bd_sf"/>
</dbReference>